<dbReference type="GO" id="GO:0000981">
    <property type="term" value="F:DNA-binding transcription factor activity, RNA polymerase II-specific"/>
    <property type="evidence" value="ECO:0007669"/>
    <property type="project" value="InterPro"/>
</dbReference>
<dbReference type="PANTHER" id="PTHR37534:SF9">
    <property type="entry name" value="ZN(II)2CYS6 TRANSCRIPTION FACTOR (EUROFUNG)"/>
    <property type="match status" value="1"/>
</dbReference>
<dbReference type="GO" id="GO:0008270">
    <property type="term" value="F:zinc ion binding"/>
    <property type="evidence" value="ECO:0007669"/>
    <property type="project" value="InterPro"/>
</dbReference>
<dbReference type="CDD" id="cd00067">
    <property type="entry name" value="GAL4"/>
    <property type="match status" value="1"/>
</dbReference>
<dbReference type="GO" id="GO:0005634">
    <property type="term" value="C:nucleus"/>
    <property type="evidence" value="ECO:0007669"/>
    <property type="project" value="TreeGrafter"/>
</dbReference>
<evidence type="ECO:0000313" key="5">
    <source>
        <dbReference type="Proteomes" id="UP000824998"/>
    </source>
</evidence>
<dbReference type="InterPro" id="IPR036864">
    <property type="entry name" value="Zn2-C6_fun-type_DNA-bd_sf"/>
</dbReference>
<name>A0A9P8CAA7_9HELO</name>
<keyword evidence="1" id="KW-0539">Nucleus</keyword>
<dbReference type="GO" id="GO:0000976">
    <property type="term" value="F:transcription cis-regulatory region binding"/>
    <property type="evidence" value="ECO:0007669"/>
    <property type="project" value="TreeGrafter"/>
</dbReference>
<gene>
    <name evidence="4" type="ORF">BJ875DRAFT_221903</name>
</gene>
<feature type="region of interest" description="Disordered" evidence="2">
    <location>
        <begin position="179"/>
        <end position="204"/>
    </location>
</feature>
<dbReference type="EMBL" id="MU251360">
    <property type="protein sequence ID" value="KAG9239310.1"/>
    <property type="molecule type" value="Genomic_DNA"/>
</dbReference>
<accession>A0A9P8CAA7</accession>
<dbReference type="SMART" id="SM00066">
    <property type="entry name" value="GAL4"/>
    <property type="match status" value="1"/>
</dbReference>
<evidence type="ECO:0000256" key="1">
    <source>
        <dbReference type="ARBA" id="ARBA00023242"/>
    </source>
</evidence>
<dbReference type="InterPro" id="IPR001138">
    <property type="entry name" value="Zn2Cys6_DnaBD"/>
</dbReference>
<evidence type="ECO:0000313" key="4">
    <source>
        <dbReference type="EMBL" id="KAG9239310.1"/>
    </source>
</evidence>
<feature type="compositionally biased region" description="Low complexity" evidence="2">
    <location>
        <begin position="180"/>
        <end position="197"/>
    </location>
</feature>
<dbReference type="OrthoDB" id="5418899at2759"/>
<protein>
    <recommendedName>
        <fullName evidence="3">Zn(2)-C6 fungal-type domain-containing protein</fullName>
    </recommendedName>
</protein>
<dbReference type="PANTHER" id="PTHR37534">
    <property type="entry name" value="TRANSCRIPTIONAL ACTIVATOR PROTEIN UGA3"/>
    <property type="match status" value="1"/>
</dbReference>
<dbReference type="Proteomes" id="UP000824998">
    <property type="component" value="Unassembled WGS sequence"/>
</dbReference>
<reference evidence="4" key="1">
    <citation type="journal article" date="2021" name="IMA Fungus">
        <title>Genomic characterization of three marine fungi, including Emericellopsis atlantica sp. nov. with signatures of a generalist lifestyle and marine biomass degradation.</title>
        <authorList>
            <person name="Hagestad O.C."/>
            <person name="Hou L."/>
            <person name="Andersen J.H."/>
            <person name="Hansen E.H."/>
            <person name="Altermark B."/>
            <person name="Li C."/>
            <person name="Kuhnert E."/>
            <person name="Cox R.J."/>
            <person name="Crous P.W."/>
            <person name="Spatafora J.W."/>
            <person name="Lail K."/>
            <person name="Amirebrahimi M."/>
            <person name="Lipzen A."/>
            <person name="Pangilinan J."/>
            <person name="Andreopoulos W."/>
            <person name="Hayes R.D."/>
            <person name="Ng V."/>
            <person name="Grigoriev I.V."/>
            <person name="Jackson S.A."/>
            <person name="Sutton T.D.S."/>
            <person name="Dobson A.D.W."/>
            <person name="Rama T."/>
        </authorList>
    </citation>
    <scope>NUCLEOTIDE SEQUENCE</scope>
    <source>
        <strain evidence="4">TRa018bII</strain>
    </source>
</reference>
<dbReference type="PROSITE" id="PS50048">
    <property type="entry name" value="ZN2_CY6_FUNGAL_2"/>
    <property type="match status" value="1"/>
</dbReference>
<evidence type="ECO:0000256" key="2">
    <source>
        <dbReference type="SAM" id="MobiDB-lite"/>
    </source>
</evidence>
<feature type="domain" description="Zn(2)-C6 fungal-type" evidence="3">
    <location>
        <begin position="6"/>
        <end position="34"/>
    </location>
</feature>
<dbReference type="SUPFAM" id="SSF57701">
    <property type="entry name" value="Zn2/Cys6 DNA-binding domain"/>
    <property type="match status" value="1"/>
</dbReference>
<dbReference type="Gene3D" id="4.10.240.10">
    <property type="entry name" value="Zn(2)-C6 fungal-type DNA-binding domain"/>
    <property type="match status" value="1"/>
</dbReference>
<organism evidence="4 5">
    <name type="scientific">Amylocarpus encephaloides</name>
    <dbReference type="NCBI Taxonomy" id="45428"/>
    <lineage>
        <taxon>Eukaryota</taxon>
        <taxon>Fungi</taxon>
        <taxon>Dikarya</taxon>
        <taxon>Ascomycota</taxon>
        <taxon>Pezizomycotina</taxon>
        <taxon>Leotiomycetes</taxon>
        <taxon>Helotiales</taxon>
        <taxon>Helotiales incertae sedis</taxon>
        <taxon>Amylocarpus</taxon>
    </lineage>
</organism>
<dbReference type="GO" id="GO:0045944">
    <property type="term" value="P:positive regulation of transcription by RNA polymerase II"/>
    <property type="evidence" value="ECO:0007669"/>
    <property type="project" value="TreeGrafter"/>
</dbReference>
<dbReference type="PROSITE" id="PS00463">
    <property type="entry name" value="ZN2_CY6_FUNGAL_1"/>
    <property type="match status" value="1"/>
</dbReference>
<dbReference type="Pfam" id="PF00172">
    <property type="entry name" value="Zn_clus"/>
    <property type="match status" value="1"/>
</dbReference>
<evidence type="ECO:0000259" key="3">
    <source>
        <dbReference type="PROSITE" id="PS50048"/>
    </source>
</evidence>
<keyword evidence="5" id="KW-1185">Reference proteome</keyword>
<proteinExistence type="predicted"/>
<dbReference type="AlphaFoldDB" id="A0A9P8CAA7"/>
<sequence length="228" mass="24926">MRSRTGCQTCRSRKLKCDESKPICGQCRKGSRECQPSDGVVFRHQQNASMNGTGEEDDGSGRKLGGFYAYRNTFNEDTVWVEVPKNVTFLNIVDPFNMEPTPEPGLQNTATPVVVPRMSERPANPYYNVNFDEAPGLEALSAAATGSLQYLRPLPVAEQPPAHSSNNLNFILNPAGPERPNSVVSSPPIDPSIVPSNPTSPPTLEATAVDEHEVAFLLRHFGETTGQW</sequence>
<comment type="caution">
    <text evidence="4">The sequence shown here is derived from an EMBL/GenBank/DDBJ whole genome shotgun (WGS) entry which is preliminary data.</text>
</comment>